<dbReference type="InterPro" id="IPR042185">
    <property type="entry name" value="Serpin_sf_2"/>
</dbReference>
<gene>
    <name evidence="1" type="ORF">CGOC_LOCUS13150</name>
</gene>
<protein>
    <recommendedName>
        <fullName evidence="3">Serpin domain-containing protein</fullName>
    </recommendedName>
</protein>
<name>A0A3P7N1R8_CYLGO</name>
<dbReference type="OrthoDB" id="9518664at2759"/>
<accession>A0A3P7N1R8</accession>
<dbReference type="AlphaFoldDB" id="A0A3P7N1R8"/>
<evidence type="ECO:0008006" key="3">
    <source>
        <dbReference type="Google" id="ProtNLM"/>
    </source>
</evidence>
<evidence type="ECO:0000313" key="2">
    <source>
        <dbReference type="Proteomes" id="UP000271889"/>
    </source>
</evidence>
<dbReference type="Proteomes" id="UP000271889">
    <property type="component" value="Unassembled WGS sequence"/>
</dbReference>
<dbReference type="Gene3D" id="2.30.39.10">
    <property type="entry name" value="Alpha-1-antitrypsin, domain 1"/>
    <property type="match status" value="1"/>
</dbReference>
<keyword evidence="2" id="KW-1185">Reference proteome</keyword>
<sequence length="41" mass="5005">MRYSNTHRLYAEDDDAQVLSLLYEDNTYAFNIILPKDRYLY</sequence>
<dbReference type="SUPFAM" id="SSF56574">
    <property type="entry name" value="Serpins"/>
    <property type="match status" value="1"/>
</dbReference>
<organism evidence="1 2">
    <name type="scientific">Cylicostephanus goldi</name>
    <name type="common">Nematode worm</name>
    <dbReference type="NCBI Taxonomy" id="71465"/>
    <lineage>
        <taxon>Eukaryota</taxon>
        <taxon>Metazoa</taxon>
        <taxon>Ecdysozoa</taxon>
        <taxon>Nematoda</taxon>
        <taxon>Chromadorea</taxon>
        <taxon>Rhabditida</taxon>
        <taxon>Rhabditina</taxon>
        <taxon>Rhabditomorpha</taxon>
        <taxon>Strongyloidea</taxon>
        <taxon>Strongylidae</taxon>
        <taxon>Cylicostephanus</taxon>
    </lineage>
</organism>
<proteinExistence type="predicted"/>
<dbReference type="EMBL" id="UYRV01128701">
    <property type="protein sequence ID" value="VDN36225.1"/>
    <property type="molecule type" value="Genomic_DNA"/>
</dbReference>
<dbReference type="InterPro" id="IPR036186">
    <property type="entry name" value="Serpin_sf"/>
</dbReference>
<reference evidence="1 2" key="1">
    <citation type="submission" date="2018-11" db="EMBL/GenBank/DDBJ databases">
        <authorList>
            <consortium name="Pathogen Informatics"/>
        </authorList>
    </citation>
    <scope>NUCLEOTIDE SEQUENCE [LARGE SCALE GENOMIC DNA]</scope>
</reference>
<evidence type="ECO:0000313" key="1">
    <source>
        <dbReference type="EMBL" id="VDN36225.1"/>
    </source>
</evidence>